<dbReference type="EMBL" id="FR746099">
    <property type="protein sequence ID" value="CCC40463.1"/>
    <property type="molecule type" value="Genomic_DNA"/>
</dbReference>
<dbReference type="GO" id="GO:0046872">
    <property type="term" value="F:metal ion binding"/>
    <property type="evidence" value="ECO:0007669"/>
    <property type="project" value="UniProtKB-KW"/>
</dbReference>
<dbReference type="RefSeq" id="WP_014556079.1">
    <property type="nucleotide sequence ID" value="NC_017459.1"/>
</dbReference>
<dbReference type="InterPro" id="IPR029068">
    <property type="entry name" value="Glyas_Bleomycin-R_OHBP_Dase"/>
</dbReference>
<evidence type="ECO:0000313" key="4">
    <source>
        <dbReference type="Proteomes" id="UP000007954"/>
    </source>
</evidence>
<protein>
    <submittedName>
        <fullName evidence="3">Glyoxalase domain protein</fullName>
    </submittedName>
</protein>
<dbReference type="GeneID" id="12447352"/>
<dbReference type="Gene3D" id="3.10.180.10">
    <property type="entry name" value="2,3-Dihydroxybiphenyl 1,2-Dioxygenase, domain 1"/>
    <property type="match status" value="1"/>
</dbReference>
<dbReference type="GO" id="GO:0004493">
    <property type="term" value="F:methylmalonyl-CoA epimerase activity"/>
    <property type="evidence" value="ECO:0007669"/>
    <property type="project" value="TreeGrafter"/>
</dbReference>
<dbReference type="HOGENOM" id="CLU_046006_2_2_2"/>
<evidence type="ECO:0000256" key="1">
    <source>
        <dbReference type="ARBA" id="ARBA00022723"/>
    </source>
</evidence>
<dbReference type="InterPro" id="IPR037523">
    <property type="entry name" value="VOC_core"/>
</dbReference>
<dbReference type="SUPFAM" id="SSF54593">
    <property type="entry name" value="Glyoxalase/Bleomycin resistance protein/Dihydroxybiphenyl dioxygenase"/>
    <property type="match status" value="1"/>
</dbReference>
<reference evidence="3 4" key="1">
    <citation type="journal article" date="2011" name="PLoS ONE">
        <title>Haloquadratum walsbyi: limited diversity in a global pond.</title>
        <authorList>
            <person name="Dyall-Smith M."/>
            <person name="Pfeiffer F."/>
            <person name="Klee K."/>
            <person name="Palm P."/>
            <person name="Gross K."/>
            <person name="Schuster S.C."/>
            <person name="Rampp M."/>
            <person name="Oesterhelt D."/>
        </authorList>
    </citation>
    <scope>NUCLEOTIDE SEQUENCE [LARGE SCALE GENOMIC DNA]</scope>
    <source>
        <strain evidence="4">DSM 16854 / JCM 12705 / C23</strain>
    </source>
</reference>
<gene>
    <name evidence="3" type="ordered locus">Hqrw_2629</name>
</gene>
<dbReference type="PANTHER" id="PTHR43048">
    <property type="entry name" value="METHYLMALONYL-COA EPIMERASE"/>
    <property type="match status" value="1"/>
</dbReference>
<proteinExistence type="predicted"/>
<accession>G0LL23</accession>
<dbReference type="Pfam" id="PF00903">
    <property type="entry name" value="Glyoxalase"/>
    <property type="match status" value="1"/>
</dbReference>
<evidence type="ECO:0000259" key="2">
    <source>
        <dbReference type="PROSITE" id="PS51819"/>
    </source>
</evidence>
<dbReference type="Proteomes" id="UP000007954">
    <property type="component" value="Chromosome"/>
</dbReference>
<dbReference type="GO" id="GO:0046491">
    <property type="term" value="P:L-methylmalonyl-CoA metabolic process"/>
    <property type="evidence" value="ECO:0007669"/>
    <property type="project" value="TreeGrafter"/>
</dbReference>
<dbReference type="AlphaFoldDB" id="G0LL23"/>
<dbReference type="InterPro" id="IPR051785">
    <property type="entry name" value="MMCE/EMCE_epimerase"/>
</dbReference>
<keyword evidence="1" id="KW-0479">Metal-binding</keyword>
<sequence length="142" mass="15379">MTSTPSPELHHIGITVDALEVIVDFYTETLNIDVLTRFSVDGEEFATAVDVPDAHAEFVHLDIGNGRLELVSYTPSETQQTSTELNASGTTHIGVTVSDIDEMYASLPGNVETVSPPQTTDTGTRVCFLRDPESNLVELLSI</sequence>
<name>G0LL23_HALWC</name>
<evidence type="ECO:0000313" key="3">
    <source>
        <dbReference type="EMBL" id="CCC40463.1"/>
    </source>
</evidence>
<dbReference type="PROSITE" id="PS51819">
    <property type="entry name" value="VOC"/>
    <property type="match status" value="1"/>
</dbReference>
<organism evidence="3 4">
    <name type="scientific">Haloquadratum walsbyi (strain DSM 16854 / JCM 12705 / C23)</name>
    <dbReference type="NCBI Taxonomy" id="768065"/>
    <lineage>
        <taxon>Archaea</taxon>
        <taxon>Methanobacteriati</taxon>
        <taxon>Methanobacteriota</taxon>
        <taxon>Stenosarchaea group</taxon>
        <taxon>Halobacteria</taxon>
        <taxon>Halobacteriales</taxon>
        <taxon>Haloferacaceae</taxon>
        <taxon>Haloquadratum</taxon>
    </lineage>
</organism>
<dbReference type="KEGG" id="hwc:Hqrw_2629"/>
<feature type="domain" description="VOC" evidence="2">
    <location>
        <begin position="8"/>
        <end position="142"/>
    </location>
</feature>
<dbReference type="InterPro" id="IPR004360">
    <property type="entry name" value="Glyas_Fos-R_dOase_dom"/>
</dbReference>
<dbReference type="PANTHER" id="PTHR43048:SF3">
    <property type="entry name" value="METHYLMALONYL-COA EPIMERASE, MITOCHONDRIAL"/>
    <property type="match status" value="1"/>
</dbReference>
<dbReference type="OrthoDB" id="275292at2157"/>